<dbReference type="AlphaFoldDB" id="K5W5I0"/>
<feature type="compositionally biased region" description="Low complexity" evidence="1">
    <location>
        <begin position="26"/>
        <end position="56"/>
    </location>
</feature>
<evidence type="ECO:0000313" key="2">
    <source>
        <dbReference type="EMBL" id="EKM54214.1"/>
    </source>
</evidence>
<accession>K5W5I0</accession>
<name>K5W5I0_PHACS</name>
<gene>
    <name evidence="2" type="ORF">PHACADRAFT_257904</name>
</gene>
<sequence>MALTLFTFRRRTSRHCCGRPPPTSPSLPTTTTTTTRAATAMHRATPSPSTTASSTAHRSRRTRITRAQLQRRLEALGRPSQPLPIELPLSSTDLPAPGSKRKTESDFQQGPSKRPRTSSVSESRRQAPPSSAHRSEAASQRRPNPPTEDGELCEELPASRDTSQTTDIPVRRPRRQPIPVLGRQHFEGLYDRYYASAIHLKCSGQLRTMANERPDSSSYRPLPNPPPSSSPYHKYGNLMSRLECLESIIDFCYAYWAKDTWYKKVDRGAWRGLQPFLSYTRIHWEQDAVDDREKALLGLLYMIEASVLSNKLRESAKSNDHDNKILICRLQKLYVEDEQKKEKGADKSKAIDGSASLATPPMLPSPASISSNGSTPPGKKAEDVQPPPAAAAPRKGKDGGMPIALRNPDEVWSDKPVPDNYYTEVNWSQVRMRKSESEGIIGVMQSLTLAQEHFTLPILAKLFPRTFKRVLNTTYTATDEYHPDIEDEDGELFWPGQVMVNAGGIAWYCAVGKAMLKEFSKEYGYRGIDGAVSRRDIDFRELHYKVPTPMSWGDLRYDR</sequence>
<feature type="compositionally biased region" description="Basic and acidic residues" evidence="1">
    <location>
        <begin position="339"/>
        <end position="350"/>
    </location>
</feature>
<dbReference type="InParanoid" id="K5W5I0"/>
<dbReference type="OrthoDB" id="3238644at2759"/>
<keyword evidence="3" id="KW-1185">Reference proteome</keyword>
<dbReference type="KEGG" id="pco:PHACADRAFT_257904"/>
<dbReference type="HOGENOM" id="CLU_510926_0_0_1"/>
<dbReference type="Proteomes" id="UP000008370">
    <property type="component" value="Unassembled WGS sequence"/>
</dbReference>
<evidence type="ECO:0000313" key="3">
    <source>
        <dbReference type="Proteomes" id="UP000008370"/>
    </source>
</evidence>
<feature type="region of interest" description="Disordered" evidence="1">
    <location>
        <begin position="13"/>
        <end position="62"/>
    </location>
</feature>
<proteinExistence type="predicted"/>
<dbReference type="RefSeq" id="XP_007396913.1">
    <property type="nucleotide sequence ID" value="XM_007396851.1"/>
</dbReference>
<feature type="region of interest" description="Disordered" evidence="1">
    <location>
        <begin position="74"/>
        <end position="176"/>
    </location>
</feature>
<dbReference type="STRING" id="650164.K5W5I0"/>
<evidence type="ECO:0000256" key="1">
    <source>
        <dbReference type="SAM" id="MobiDB-lite"/>
    </source>
</evidence>
<feature type="region of interest" description="Disordered" evidence="1">
    <location>
        <begin position="339"/>
        <end position="410"/>
    </location>
</feature>
<organism evidence="2 3">
    <name type="scientific">Phanerochaete carnosa (strain HHB-10118-sp)</name>
    <name type="common">White-rot fungus</name>
    <name type="synonym">Peniophora carnosa</name>
    <dbReference type="NCBI Taxonomy" id="650164"/>
    <lineage>
        <taxon>Eukaryota</taxon>
        <taxon>Fungi</taxon>
        <taxon>Dikarya</taxon>
        <taxon>Basidiomycota</taxon>
        <taxon>Agaricomycotina</taxon>
        <taxon>Agaricomycetes</taxon>
        <taxon>Polyporales</taxon>
        <taxon>Phanerochaetaceae</taxon>
        <taxon>Phanerochaete</taxon>
    </lineage>
</organism>
<dbReference type="GeneID" id="18916973"/>
<feature type="compositionally biased region" description="Polar residues" evidence="1">
    <location>
        <begin position="106"/>
        <end position="121"/>
    </location>
</feature>
<protein>
    <submittedName>
        <fullName evidence="2">Uncharacterized protein</fullName>
    </submittedName>
</protein>
<dbReference type="EMBL" id="JH930473">
    <property type="protein sequence ID" value="EKM54214.1"/>
    <property type="molecule type" value="Genomic_DNA"/>
</dbReference>
<reference evidence="2" key="1">
    <citation type="journal article" date="2012" name="BMC Genomics">
        <title>Comparative genomics of the white-rot fungi, Phanerochaete carnosa and P. chrysosporium, to elucidate the genetic basis of the distinct wood types they colonize.</title>
        <authorList>
            <person name="Suzuki H."/>
            <person name="MacDonald J."/>
            <person name="Syed K."/>
            <person name="Salamov A."/>
            <person name="Hori C."/>
            <person name="Aerts A."/>
            <person name="Henrissat B."/>
            <person name="Wiebenga A."/>
            <person name="vanKuyk P.A."/>
            <person name="Barry K."/>
            <person name="Lindquist E."/>
            <person name="LaButti K."/>
            <person name="Lapidus A."/>
            <person name="Lucas S."/>
            <person name="Coutinho P."/>
            <person name="Gong Y."/>
            <person name="Samejima M."/>
            <person name="Mahadevan R."/>
            <person name="Abou-Zaid M."/>
            <person name="de Vries R.P."/>
            <person name="Igarashi K."/>
            <person name="Yadav J.S."/>
            <person name="Grigoriev I.V."/>
            <person name="Master E.R."/>
        </authorList>
    </citation>
    <scope>NUCLEOTIDE SEQUENCE [LARGE SCALE GENOMIC DNA]</scope>
    <source>
        <strain evidence="2">HHB-10118-sp</strain>
    </source>
</reference>